<dbReference type="GO" id="GO:0032589">
    <property type="term" value="C:neuron projection membrane"/>
    <property type="evidence" value="ECO:0007669"/>
    <property type="project" value="TreeGrafter"/>
</dbReference>
<dbReference type="Proteomes" id="UP001292094">
    <property type="component" value="Unassembled WGS sequence"/>
</dbReference>
<protein>
    <recommendedName>
        <fullName evidence="1">Ig-like domain-containing protein</fullName>
    </recommendedName>
</protein>
<dbReference type="InterPro" id="IPR037448">
    <property type="entry name" value="Zig-8"/>
</dbReference>
<dbReference type="SUPFAM" id="SSF48726">
    <property type="entry name" value="Immunoglobulin"/>
    <property type="match status" value="1"/>
</dbReference>
<gene>
    <name evidence="2" type="ORF">Pmani_015798</name>
</gene>
<keyword evidence="3" id="KW-1185">Reference proteome</keyword>
<evidence type="ECO:0000259" key="1">
    <source>
        <dbReference type="PROSITE" id="PS50835"/>
    </source>
</evidence>
<dbReference type="PANTHER" id="PTHR23279">
    <property type="entry name" value="DEFECTIVE PROBOSCIS EXTENSION RESPONSE DPR -RELATED"/>
    <property type="match status" value="1"/>
</dbReference>
<comment type="caution">
    <text evidence="2">The sequence shown here is derived from an EMBL/GenBank/DDBJ whole genome shotgun (WGS) entry which is preliminary data.</text>
</comment>
<sequence length="138" mass="15371">MLAENNYVEPQGKDMKVQQAQIQGPREVFIQSGSTIKLKCLVNTHSDNVGAVVWFRDTSELDYDSSRGGVSIEIEKTPTRTTSKLFLTRATKGDSGNYTCSPKFADAASVTVHVVNEHRDDTNTSTTIYPLYPHQFKI</sequence>
<reference evidence="2" key="1">
    <citation type="submission" date="2023-11" db="EMBL/GenBank/DDBJ databases">
        <title>Genome assemblies of two species of porcelain crab, Petrolisthes cinctipes and Petrolisthes manimaculis (Anomura: Porcellanidae).</title>
        <authorList>
            <person name="Angst P."/>
        </authorList>
    </citation>
    <scope>NUCLEOTIDE SEQUENCE</scope>
    <source>
        <strain evidence="2">PB745_02</strain>
        <tissue evidence="2">Gill</tissue>
    </source>
</reference>
<dbReference type="InterPro" id="IPR003599">
    <property type="entry name" value="Ig_sub"/>
</dbReference>
<evidence type="ECO:0000313" key="3">
    <source>
        <dbReference type="Proteomes" id="UP001292094"/>
    </source>
</evidence>
<dbReference type="PANTHER" id="PTHR23279:SF6">
    <property type="entry name" value="DEFECTIVE PROBOSCIS EXTENSION RESPONSE 7, ISOFORM F"/>
    <property type="match status" value="1"/>
</dbReference>
<dbReference type="InterPro" id="IPR007110">
    <property type="entry name" value="Ig-like_dom"/>
</dbReference>
<dbReference type="SMART" id="SM00409">
    <property type="entry name" value="IG"/>
    <property type="match status" value="1"/>
</dbReference>
<organism evidence="2 3">
    <name type="scientific">Petrolisthes manimaculis</name>
    <dbReference type="NCBI Taxonomy" id="1843537"/>
    <lineage>
        <taxon>Eukaryota</taxon>
        <taxon>Metazoa</taxon>
        <taxon>Ecdysozoa</taxon>
        <taxon>Arthropoda</taxon>
        <taxon>Crustacea</taxon>
        <taxon>Multicrustacea</taxon>
        <taxon>Malacostraca</taxon>
        <taxon>Eumalacostraca</taxon>
        <taxon>Eucarida</taxon>
        <taxon>Decapoda</taxon>
        <taxon>Pleocyemata</taxon>
        <taxon>Anomura</taxon>
        <taxon>Galatheoidea</taxon>
        <taxon>Porcellanidae</taxon>
        <taxon>Petrolisthes</taxon>
    </lineage>
</organism>
<dbReference type="PROSITE" id="PS50835">
    <property type="entry name" value="IG_LIKE"/>
    <property type="match status" value="1"/>
</dbReference>
<dbReference type="Gene3D" id="2.60.40.10">
    <property type="entry name" value="Immunoglobulins"/>
    <property type="match status" value="1"/>
</dbReference>
<dbReference type="InterPro" id="IPR013783">
    <property type="entry name" value="Ig-like_fold"/>
</dbReference>
<dbReference type="EMBL" id="JAWZYT010001378">
    <property type="protein sequence ID" value="KAK4312784.1"/>
    <property type="molecule type" value="Genomic_DNA"/>
</dbReference>
<dbReference type="InterPro" id="IPR036179">
    <property type="entry name" value="Ig-like_dom_sf"/>
</dbReference>
<name>A0AAE1UBP2_9EUCA</name>
<evidence type="ECO:0000313" key="2">
    <source>
        <dbReference type="EMBL" id="KAK4312784.1"/>
    </source>
</evidence>
<dbReference type="GO" id="GO:0050808">
    <property type="term" value="P:synapse organization"/>
    <property type="evidence" value="ECO:0007669"/>
    <property type="project" value="TreeGrafter"/>
</dbReference>
<proteinExistence type="predicted"/>
<accession>A0AAE1UBP2</accession>
<feature type="domain" description="Ig-like" evidence="1">
    <location>
        <begin position="10"/>
        <end position="111"/>
    </location>
</feature>
<dbReference type="Pfam" id="PF13927">
    <property type="entry name" value="Ig_3"/>
    <property type="match status" value="1"/>
</dbReference>
<dbReference type="AlphaFoldDB" id="A0AAE1UBP2"/>